<evidence type="ECO:0000256" key="1">
    <source>
        <dbReference type="SAM" id="MobiDB-lite"/>
    </source>
</evidence>
<reference evidence="2 3" key="1">
    <citation type="journal article" date="2018" name="Front. Plant Sci.">
        <title>Red Clover (Trifolium pratense) and Zigzag Clover (T. medium) - A Picture of Genomic Similarities and Differences.</title>
        <authorList>
            <person name="Dluhosova J."/>
            <person name="Istvanek J."/>
            <person name="Nedelnik J."/>
            <person name="Repkova J."/>
        </authorList>
    </citation>
    <scope>NUCLEOTIDE SEQUENCE [LARGE SCALE GENOMIC DNA]</scope>
    <source>
        <strain evidence="3">cv. 10/8</strain>
        <tissue evidence="2">Leaf</tissue>
    </source>
</reference>
<feature type="region of interest" description="Disordered" evidence="1">
    <location>
        <begin position="15"/>
        <end position="37"/>
    </location>
</feature>
<name>A0A392S9W3_9FABA</name>
<sequence length="37" mass="4235">MQEVMKRAECYIKGEENNAKKEVGIQGKSLRTGDHQK</sequence>
<accession>A0A392S9W3</accession>
<feature type="non-terminal residue" evidence="2">
    <location>
        <position position="37"/>
    </location>
</feature>
<protein>
    <submittedName>
        <fullName evidence="2">Uncharacterized protein</fullName>
    </submittedName>
</protein>
<evidence type="ECO:0000313" key="3">
    <source>
        <dbReference type="Proteomes" id="UP000265520"/>
    </source>
</evidence>
<comment type="caution">
    <text evidence="2">The sequence shown here is derived from an EMBL/GenBank/DDBJ whole genome shotgun (WGS) entry which is preliminary data.</text>
</comment>
<dbReference type="AlphaFoldDB" id="A0A392S9W3"/>
<proteinExistence type="predicted"/>
<evidence type="ECO:0000313" key="2">
    <source>
        <dbReference type="EMBL" id="MCI45628.1"/>
    </source>
</evidence>
<organism evidence="2 3">
    <name type="scientific">Trifolium medium</name>
    <dbReference type="NCBI Taxonomy" id="97028"/>
    <lineage>
        <taxon>Eukaryota</taxon>
        <taxon>Viridiplantae</taxon>
        <taxon>Streptophyta</taxon>
        <taxon>Embryophyta</taxon>
        <taxon>Tracheophyta</taxon>
        <taxon>Spermatophyta</taxon>
        <taxon>Magnoliopsida</taxon>
        <taxon>eudicotyledons</taxon>
        <taxon>Gunneridae</taxon>
        <taxon>Pentapetalae</taxon>
        <taxon>rosids</taxon>
        <taxon>fabids</taxon>
        <taxon>Fabales</taxon>
        <taxon>Fabaceae</taxon>
        <taxon>Papilionoideae</taxon>
        <taxon>50 kb inversion clade</taxon>
        <taxon>NPAAA clade</taxon>
        <taxon>Hologalegina</taxon>
        <taxon>IRL clade</taxon>
        <taxon>Trifolieae</taxon>
        <taxon>Trifolium</taxon>
    </lineage>
</organism>
<dbReference type="EMBL" id="LXQA010346533">
    <property type="protein sequence ID" value="MCI45628.1"/>
    <property type="molecule type" value="Genomic_DNA"/>
</dbReference>
<dbReference type="Proteomes" id="UP000265520">
    <property type="component" value="Unassembled WGS sequence"/>
</dbReference>
<keyword evidence="3" id="KW-1185">Reference proteome</keyword>